<dbReference type="EMBL" id="JACGWK010000001">
    <property type="protein sequence ID" value="KAL0381289.1"/>
    <property type="molecule type" value="Genomic_DNA"/>
</dbReference>
<accession>A0AAW2RMF5</accession>
<protein>
    <submittedName>
        <fullName evidence="1">Uncharacterized protein</fullName>
    </submittedName>
</protein>
<reference evidence="1" key="1">
    <citation type="submission" date="2020-06" db="EMBL/GenBank/DDBJ databases">
        <authorList>
            <person name="Li T."/>
            <person name="Hu X."/>
            <person name="Zhang T."/>
            <person name="Song X."/>
            <person name="Zhang H."/>
            <person name="Dai N."/>
            <person name="Sheng W."/>
            <person name="Hou X."/>
            <person name="Wei L."/>
        </authorList>
    </citation>
    <scope>NUCLEOTIDE SEQUENCE</scope>
    <source>
        <strain evidence="1">G01</strain>
        <tissue evidence="1">Leaf</tissue>
    </source>
</reference>
<sequence length="92" mass="11091">MLRSRPTRCDWILGPFFRKRFIEYNARRALQKLLGSVHFVKAISVLMLDIRDMSEKDKLFTFMESLKSWVRLELQHQRVINLGGWLWQRPNA</sequence>
<gene>
    <name evidence="1" type="ORF">Sangu_0193200</name>
</gene>
<name>A0AAW2RMF5_9LAMI</name>
<proteinExistence type="predicted"/>
<organism evidence="1">
    <name type="scientific">Sesamum angustifolium</name>
    <dbReference type="NCBI Taxonomy" id="2727405"/>
    <lineage>
        <taxon>Eukaryota</taxon>
        <taxon>Viridiplantae</taxon>
        <taxon>Streptophyta</taxon>
        <taxon>Embryophyta</taxon>
        <taxon>Tracheophyta</taxon>
        <taxon>Spermatophyta</taxon>
        <taxon>Magnoliopsida</taxon>
        <taxon>eudicotyledons</taxon>
        <taxon>Gunneridae</taxon>
        <taxon>Pentapetalae</taxon>
        <taxon>asterids</taxon>
        <taxon>lamiids</taxon>
        <taxon>Lamiales</taxon>
        <taxon>Pedaliaceae</taxon>
        <taxon>Sesamum</taxon>
    </lineage>
</organism>
<evidence type="ECO:0000313" key="1">
    <source>
        <dbReference type="EMBL" id="KAL0381289.1"/>
    </source>
</evidence>
<comment type="caution">
    <text evidence="1">The sequence shown here is derived from an EMBL/GenBank/DDBJ whole genome shotgun (WGS) entry which is preliminary data.</text>
</comment>
<dbReference type="AlphaFoldDB" id="A0AAW2RMF5"/>
<reference evidence="1" key="2">
    <citation type="journal article" date="2024" name="Plant">
        <title>Genomic evolution and insights into agronomic trait innovations of Sesamum species.</title>
        <authorList>
            <person name="Miao H."/>
            <person name="Wang L."/>
            <person name="Qu L."/>
            <person name="Liu H."/>
            <person name="Sun Y."/>
            <person name="Le M."/>
            <person name="Wang Q."/>
            <person name="Wei S."/>
            <person name="Zheng Y."/>
            <person name="Lin W."/>
            <person name="Duan Y."/>
            <person name="Cao H."/>
            <person name="Xiong S."/>
            <person name="Wang X."/>
            <person name="Wei L."/>
            <person name="Li C."/>
            <person name="Ma Q."/>
            <person name="Ju M."/>
            <person name="Zhao R."/>
            <person name="Li G."/>
            <person name="Mu C."/>
            <person name="Tian Q."/>
            <person name="Mei H."/>
            <person name="Zhang T."/>
            <person name="Gao T."/>
            <person name="Zhang H."/>
        </authorList>
    </citation>
    <scope>NUCLEOTIDE SEQUENCE</scope>
    <source>
        <strain evidence="1">G01</strain>
    </source>
</reference>